<reference evidence="2 3" key="1">
    <citation type="submission" date="2009-01" db="EMBL/GenBank/DDBJ databases">
        <title>Complete sequence of Geobacter sp. FRC-32.</title>
        <authorList>
            <consortium name="US DOE Joint Genome Institute"/>
            <person name="Lucas S."/>
            <person name="Copeland A."/>
            <person name="Lapidus A."/>
            <person name="Glavina del Rio T."/>
            <person name="Dalin E."/>
            <person name="Tice H."/>
            <person name="Bruce D."/>
            <person name="Goodwin L."/>
            <person name="Pitluck S."/>
            <person name="Saunders E."/>
            <person name="Brettin T."/>
            <person name="Detter J.C."/>
            <person name="Han C."/>
            <person name="Larimer F."/>
            <person name="Land M."/>
            <person name="Hauser L."/>
            <person name="Kyrpides N."/>
            <person name="Ovchinnikova G."/>
            <person name="Kostka J."/>
            <person name="Richardson P."/>
        </authorList>
    </citation>
    <scope>NUCLEOTIDE SEQUENCE [LARGE SCALE GENOMIC DNA]</scope>
    <source>
        <strain evidence="3">DSM 22248 / JCM 15807 / FRC-32</strain>
    </source>
</reference>
<dbReference type="HOGENOM" id="CLU_054109_0_0_7"/>
<feature type="domain" description="N-acetyltransferase" evidence="1">
    <location>
        <begin position="5"/>
        <end position="153"/>
    </location>
</feature>
<dbReference type="InterPro" id="IPR000182">
    <property type="entry name" value="GNAT_dom"/>
</dbReference>
<dbReference type="STRING" id="316067.Geob_2592"/>
<dbReference type="Gene3D" id="3.40.630.90">
    <property type="match status" value="1"/>
</dbReference>
<organism evidence="2 3">
    <name type="scientific">Geotalea daltonii (strain DSM 22248 / JCM 15807 / FRC-32)</name>
    <name type="common">Geobacter daltonii</name>
    <dbReference type="NCBI Taxonomy" id="316067"/>
    <lineage>
        <taxon>Bacteria</taxon>
        <taxon>Pseudomonadati</taxon>
        <taxon>Thermodesulfobacteriota</taxon>
        <taxon>Desulfuromonadia</taxon>
        <taxon>Geobacterales</taxon>
        <taxon>Geobacteraceae</taxon>
        <taxon>Geotalea</taxon>
    </lineage>
</organism>
<evidence type="ECO:0000259" key="1">
    <source>
        <dbReference type="PROSITE" id="PS51186"/>
    </source>
</evidence>
<dbReference type="InterPro" id="IPR016181">
    <property type="entry name" value="Acyl_CoA_acyltransferase"/>
</dbReference>
<dbReference type="RefSeq" id="WP_012647671.1">
    <property type="nucleotide sequence ID" value="NC_011979.1"/>
</dbReference>
<dbReference type="CDD" id="cd04301">
    <property type="entry name" value="NAT_SF"/>
    <property type="match status" value="1"/>
</dbReference>
<gene>
    <name evidence="2" type="ordered locus">Geob_2592</name>
</gene>
<dbReference type="PANTHER" id="PTHR47237:SF1">
    <property type="entry name" value="SLL0310 PROTEIN"/>
    <property type="match status" value="1"/>
</dbReference>
<dbReference type="PANTHER" id="PTHR47237">
    <property type="entry name" value="SLL0310 PROTEIN"/>
    <property type="match status" value="1"/>
</dbReference>
<evidence type="ECO:0000313" key="3">
    <source>
        <dbReference type="Proteomes" id="UP000007721"/>
    </source>
</evidence>
<sequence length="272" mass="30120">MRPEVTIEPFRPYQVPLFLALAAKEGWKCGQWEFDFLLENFGQGCWVARHNQHVAGFVTSVKYGKSGWIGNLLVRAELRGQGLGRFLMEQAIASLDRAGTETIWLTASRSGRPLYEKLGFFQIDMITRWRGSGDINSRKLQQGYTLEMVEELDQLGWGDHRSLIIRKAAEQGTVLSVPDGFCMVQNAGGTLQLGPWCCRSLPAAENLLEQALTMMGQGDVFLDVPDSNGNAAFILRKRGFTPCGGTVLMYRGASPAYRSQLIYALATMGSIG</sequence>
<proteinExistence type="predicted"/>
<dbReference type="PROSITE" id="PS51186">
    <property type="entry name" value="GNAT"/>
    <property type="match status" value="1"/>
</dbReference>
<protein>
    <submittedName>
        <fullName evidence="2">N-acetyltransferase, GNAT family</fullName>
    </submittedName>
</protein>
<name>B9M0T9_GEODF</name>
<dbReference type="SUPFAM" id="SSF55729">
    <property type="entry name" value="Acyl-CoA N-acyltransferases (Nat)"/>
    <property type="match status" value="1"/>
</dbReference>
<keyword evidence="3" id="KW-1185">Reference proteome</keyword>
<dbReference type="eggNOG" id="COG0456">
    <property type="taxonomic scope" value="Bacteria"/>
</dbReference>
<dbReference type="Pfam" id="PF18014">
    <property type="entry name" value="Acetyltransf_18"/>
    <property type="match status" value="1"/>
</dbReference>
<dbReference type="GO" id="GO:0016747">
    <property type="term" value="F:acyltransferase activity, transferring groups other than amino-acyl groups"/>
    <property type="evidence" value="ECO:0007669"/>
    <property type="project" value="InterPro"/>
</dbReference>
<evidence type="ECO:0000313" key="2">
    <source>
        <dbReference type="EMBL" id="ACM20942.1"/>
    </source>
</evidence>
<keyword evidence="2" id="KW-0808">Transferase</keyword>
<dbReference type="EMBL" id="CP001390">
    <property type="protein sequence ID" value="ACM20942.1"/>
    <property type="molecule type" value="Genomic_DNA"/>
</dbReference>
<dbReference type="Proteomes" id="UP000007721">
    <property type="component" value="Chromosome"/>
</dbReference>
<dbReference type="Pfam" id="PF00583">
    <property type="entry name" value="Acetyltransf_1"/>
    <property type="match status" value="1"/>
</dbReference>
<dbReference type="Gene3D" id="3.40.630.30">
    <property type="match status" value="1"/>
</dbReference>
<dbReference type="AlphaFoldDB" id="B9M0T9"/>
<dbReference type="InterPro" id="IPR041496">
    <property type="entry name" value="YitH/HolE_GNAT"/>
</dbReference>
<accession>B9M0T9</accession>
<dbReference type="InterPro" id="IPR052729">
    <property type="entry name" value="Acyl/Acetyltrans_Enzymes"/>
</dbReference>
<dbReference type="KEGG" id="geo:Geob_2592"/>